<sequence length="94" mass="10702">MLSLTACKEVKEDEVENVNKKGSIETQLSVEHIENADVLITRHKIWKDDKLFKEIIKKDTIPSLGDTLVGGEDNDGNSHIVKTKKDYEFFITVQ</sequence>
<gene>
    <name evidence="1" type="ORF">AOB46_08690</name>
</gene>
<dbReference type="AlphaFoldDB" id="A0A0N0ZV75"/>
<evidence type="ECO:0000313" key="2">
    <source>
        <dbReference type="Proteomes" id="UP000037953"/>
    </source>
</evidence>
<protein>
    <submittedName>
        <fullName evidence="1">Uncharacterized protein</fullName>
    </submittedName>
</protein>
<name>A0A0N0ZV75_CHRID</name>
<reference evidence="2" key="2">
    <citation type="submission" date="2015-09" db="EMBL/GenBank/DDBJ databases">
        <title>Draft genome sequence of a multidrug-resistant Chryseobacterium indologenes isolate from Malaysia.</title>
        <authorList>
            <person name="Yu C.Y."/>
            <person name="Ang G.Y."/>
            <person name="Chan K.-G."/>
        </authorList>
    </citation>
    <scope>NUCLEOTIDE SEQUENCE [LARGE SCALE GENOMIC DNA]</scope>
    <source>
        <strain evidence="2">CI_885</strain>
    </source>
</reference>
<accession>A0A0N0ZV75</accession>
<dbReference type="PATRIC" id="fig|253.9.peg.3485"/>
<comment type="caution">
    <text evidence="1">The sequence shown here is derived from an EMBL/GenBank/DDBJ whole genome shotgun (WGS) entry which is preliminary data.</text>
</comment>
<proteinExistence type="predicted"/>
<evidence type="ECO:0000313" key="1">
    <source>
        <dbReference type="EMBL" id="KPE51716.1"/>
    </source>
</evidence>
<reference evidence="1 2" key="1">
    <citation type="journal article" date="2015" name="Genom Data">
        <title>Draft genome sequence of a multidrug-resistant Chryseobacterium indologenes isolate from Malaysia.</title>
        <authorList>
            <person name="Yu C.Y."/>
            <person name="Ang G.Y."/>
            <person name="Cheng H.J."/>
            <person name="Cheong Y.M."/>
            <person name="Yin W.F."/>
            <person name="Chan K.G."/>
        </authorList>
    </citation>
    <scope>NUCLEOTIDE SEQUENCE [LARGE SCALE GENOMIC DNA]</scope>
    <source>
        <strain evidence="1 2">CI_885</strain>
    </source>
</reference>
<dbReference type="Proteomes" id="UP000037953">
    <property type="component" value="Unassembled WGS sequence"/>
</dbReference>
<organism evidence="1 2">
    <name type="scientific">Chryseobacterium indologenes</name>
    <name type="common">Flavobacterium indologenes</name>
    <dbReference type="NCBI Taxonomy" id="253"/>
    <lineage>
        <taxon>Bacteria</taxon>
        <taxon>Pseudomonadati</taxon>
        <taxon>Bacteroidota</taxon>
        <taxon>Flavobacteriia</taxon>
        <taxon>Flavobacteriales</taxon>
        <taxon>Weeksellaceae</taxon>
        <taxon>Chryseobacterium group</taxon>
        <taxon>Chryseobacterium</taxon>
    </lineage>
</organism>
<dbReference type="EMBL" id="LJOD01000004">
    <property type="protein sequence ID" value="KPE51716.1"/>
    <property type="molecule type" value="Genomic_DNA"/>
</dbReference>
<dbReference type="OrthoDB" id="1263472at2"/>
<dbReference type="RefSeq" id="WP_062698332.1">
    <property type="nucleotide sequence ID" value="NZ_LJOD01000004.1"/>
</dbReference>